<protein>
    <submittedName>
        <fullName evidence="1">Uncharacterized protein</fullName>
    </submittedName>
</protein>
<proteinExistence type="predicted"/>
<keyword evidence="2" id="KW-1185">Reference proteome</keyword>
<accession>A0A9Q1Q7V2</accession>
<dbReference type="OrthoDB" id="1939300at2759"/>
<dbReference type="PANTHER" id="PTHR33233:SF17">
    <property type="entry name" value="DUF4283 DOMAIN-CONTAINING PROTEIN"/>
    <property type="match status" value="1"/>
</dbReference>
<evidence type="ECO:0000313" key="2">
    <source>
        <dbReference type="Proteomes" id="UP001153076"/>
    </source>
</evidence>
<dbReference type="AlphaFoldDB" id="A0A9Q1Q7V2"/>
<reference evidence="1" key="1">
    <citation type="submission" date="2022-04" db="EMBL/GenBank/DDBJ databases">
        <title>Carnegiea gigantea Genome sequencing and assembly v2.</title>
        <authorList>
            <person name="Copetti D."/>
            <person name="Sanderson M.J."/>
            <person name="Burquez A."/>
            <person name="Wojciechowski M.F."/>
        </authorList>
    </citation>
    <scope>NUCLEOTIDE SEQUENCE</scope>
    <source>
        <strain evidence="1">SGP5-SGP5p</strain>
        <tissue evidence="1">Aerial part</tissue>
    </source>
</reference>
<gene>
    <name evidence="1" type="ORF">Cgig2_013541</name>
</gene>
<dbReference type="Proteomes" id="UP001153076">
    <property type="component" value="Unassembled WGS sequence"/>
</dbReference>
<organism evidence="1 2">
    <name type="scientific">Carnegiea gigantea</name>
    <dbReference type="NCBI Taxonomy" id="171969"/>
    <lineage>
        <taxon>Eukaryota</taxon>
        <taxon>Viridiplantae</taxon>
        <taxon>Streptophyta</taxon>
        <taxon>Embryophyta</taxon>
        <taxon>Tracheophyta</taxon>
        <taxon>Spermatophyta</taxon>
        <taxon>Magnoliopsida</taxon>
        <taxon>eudicotyledons</taxon>
        <taxon>Gunneridae</taxon>
        <taxon>Pentapetalae</taxon>
        <taxon>Caryophyllales</taxon>
        <taxon>Cactineae</taxon>
        <taxon>Cactaceae</taxon>
        <taxon>Cactoideae</taxon>
        <taxon>Echinocereeae</taxon>
        <taxon>Carnegiea</taxon>
    </lineage>
</organism>
<name>A0A9Q1Q7V2_9CARY</name>
<evidence type="ECO:0000313" key="1">
    <source>
        <dbReference type="EMBL" id="KAJ8431325.1"/>
    </source>
</evidence>
<dbReference type="EMBL" id="JAKOGI010000696">
    <property type="protein sequence ID" value="KAJ8431325.1"/>
    <property type="molecule type" value="Genomic_DNA"/>
</dbReference>
<comment type="caution">
    <text evidence="1">The sequence shown here is derived from an EMBL/GenBank/DDBJ whole genome shotgun (WGS) entry which is preliminary data.</text>
</comment>
<dbReference type="PANTHER" id="PTHR33233">
    <property type="entry name" value="ENDONUCLEASE/EXONUCLEASE/PHOSPHATASE"/>
    <property type="match status" value="1"/>
</dbReference>
<sequence>MKNFAKILWHRRGLDRVKLHGLNLKFWSSQDSYKLRSLLGIPLVADKVTQEKYMLKYARLLVDMKLNGEFPSSVTFVDDQGLVIDQEVDYEWKHIRRSKWSMYVHIDEYYMKDGTKKKQLIHCKVASDGGTIWITIVYGSNDAKERRTLWAEIKELDTNTNDPYFIDVYYLLGIGLGETWFRLMNSKTFKIVWTTVAYKSFSQATIDIVFCQILAEAMNLGKD</sequence>